<dbReference type="EC" id="5.3.1.8" evidence="5"/>
<evidence type="ECO:0000256" key="7">
    <source>
        <dbReference type="ARBA" id="ARBA00022723"/>
    </source>
</evidence>
<comment type="catalytic activity">
    <reaction evidence="1">
        <text>D-mannose 6-phosphate = D-fructose 6-phosphate</text>
        <dbReference type="Rhea" id="RHEA:12356"/>
        <dbReference type="ChEBI" id="CHEBI:58735"/>
        <dbReference type="ChEBI" id="CHEBI:61527"/>
        <dbReference type="EC" id="5.3.1.8"/>
    </reaction>
</comment>
<evidence type="ECO:0000256" key="6">
    <source>
        <dbReference type="ARBA" id="ARBA00018236"/>
    </source>
</evidence>
<reference evidence="14" key="1">
    <citation type="submission" date="2016-03" db="EMBL/GenBank/DDBJ databases">
        <title>Updated assembly of Pseudogymnoascus destructans, the fungus causing white-nose syndrome of bats.</title>
        <authorList>
            <person name="Palmer J.M."/>
            <person name="Drees K.P."/>
            <person name="Foster J.T."/>
            <person name="Lindner D.L."/>
        </authorList>
    </citation>
    <scope>NUCLEOTIDE SEQUENCE [LARGE SCALE GENOMIC DNA]</scope>
    <source>
        <strain evidence="14">20631-21</strain>
    </source>
</reference>
<dbReference type="PANTHER" id="PTHR10309">
    <property type="entry name" value="MANNOSE-6-PHOSPHATE ISOMERASE"/>
    <property type="match status" value="1"/>
</dbReference>
<dbReference type="eggNOG" id="KOG2757">
    <property type="taxonomic scope" value="Eukaryota"/>
</dbReference>
<evidence type="ECO:0000256" key="8">
    <source>
        <dbReference type="ARBA" id="ARBA00022833"/>
    </source>
</evidence>
<dbReference type="NCBIfam" id="TIGR00218">
    <property type="entry name" value="manA"/>
    <property type="match status" value="1"/>
</dbReference>
<dbReference type="GO" id="GO:0004476">
    <property type="term" value="F:mannose-6-phosphate isomerase activity"/>
    <property type="evidence" value="ECO:0007669"/>
    <property type="project" value="UniProtKB-EC"/>
</dbReference>
<evidence type="ECO:0000259" key="13">
    <source>
        <dbReference type="Pfam" id="PF20511"/>
    </source>
</evidence>
<feature type="binding site" evidence="12">
    <location>
        <position position="134"/>
    </location>
    <ligand>
        <name>Zn(2+)</name>
        <dbReference type="ChEBI" id="CHEBI:29105"/>
    </ligand>
</feature>
<dbReference type="PRINTS" id="PR00714">
    <property type="entry name" value="MAN6PISMRASE"/>
</dbReference>
<keyword evidence="8 12" id="KW-0862">Zinc</keyword>
<dbReference type="GO" id="GO:0008270">
    <property type="term" value="F:zinc ion binding"/>
    <property type="evidence" value="ECO:0007669"/>
    <property type="project" value="InterPro"/>
</dbReference>
<evidence type="ECO:0000256" key="4">
    <source>
        <dbReference type="ARBA" id="ARBA00010772"/>
    </source>
</evidence>
<evidence type="ECO:0000256" key="1">
    <source>
        <dbReference type="ARBA" id="ARBA00000757"/>
    </source>
</evidence>
<dbReference type="GO" id="GO:0005829">
    <property type="term" value="C:cytosol"/>
    <property type="evidence" value="ECO:0007669"/>
    <property type="project" value="TreeGrafter"/>
</dbReference>
<name>A0A177ABP4_9PEZI</name>
<dbReference type="CDD" id="cd07011">
    <property type="entry name" value="cupin_PMI_type_I_N"/>
    <property type="match status" value="1"/>
</dbReference>
<dbReference type="Gene3D" id="1.10.441.10">
    <property type="entry name" value="Phosphomannose Isomerase, domain 2"/>
    <property type="match status" value="1"/>
</dbReference>
<feature type="binding site" evidence="12">
    <location>
        <position position="262"/>
    </location>
    <ligand>
        <name>Zn(2+)</name>
        <dbReference type="ChEBI" id="CHEBI:29105"/>
    </ligand>
</feature>
<dbReference type="InterPro" id="IPR016305">
    <property type="entry name" value="Mannose-6-P_Isomerase"/>
</dbReference>
<evidence type="ECO:0000256" key="5">
    <source>
        <dbReference type="ARBA" id="ARBA00011956"/>
    </source>
</evidence>
<dbReference type="PIRSF" id="PIRSF001480">
    <property type="entry name" value="Mannose-6-phosphate_isomerase"/>
    <property type="match status" value="1"/>
</dbReference>
<dbReference type="InterPro" id="IPR011051">
    <property type="entry name" value="RmlC_Cupin_sf"/>
</dbReference>
<dbReference type="PANTHER" id="PTHR10309:SF4">
    <property type="entry name" value="MANNOSE-6-PHOSPHATE ISOMERASE"/>
    <property type="match status" value="1"/>
</dbReference>
<dbReference type="Proteomes" id="UP000077154">
    <property type="component" value="Unassembled WGS sequence"/>
</dbReference>
<dbReference type="Gene3D" id="2.60.120.10">
    <property type="entry name" value="Jelly Rolls"/>
    <property type="match status" value="2"/>
</dbReference>
<evidence type="ECO:0000256" key="12">
    <source>
        <dbReference type="PIRSR" id="PIRSR001480-2"/>
    </source>
</evidence>
<dbReference type="GO" id="GO:0005975">
    <property type="term" value="P:carbohydrate metabolic process"/>
    <property type="evidence" value="ECO:0007669"/>
    <property type="project" value="InterPro"/>
</dbReference>
<feature type="domain" description="Phosphomannose isomerase type I catalytic" evidence="13">
    <location>
        <begin position="5"/>
        <end position="150"/>
    </location>
</feature>
<organism evidence="14">
    <name type="scientific">Pseudogymnoascus destructans</name>
    <dbReference type="NCBI Taxonomy" id="655981"/>
    <lineage>
        <taxon>Eukaryota</taxon>
        <taxon>Fungi</taxon>
        <taxon>Dikarya</taxon>
        <taxon>Ascomycota</taxon>
        <taxon>Pezizomycotina</taxon>
        <taxon>Leotiomycetes</taxon>
        <taxon>Thelebolales</taxon>
        <taxon>Thelebolaceae</taxon>
        <taxon>Pseudogymnoascus</taxon>
    </lineage>
</organism>
<dbReference type="UniPathway" id="UPA00126">
    <property type="reaction ID" value="UER00423"/>
</dbReference>
<dbReference type="InterPro" id="IPR014710">
    <property type="entry name" value="RmlC-like_jellyroll"/>
</dbReference>
<evidence type="ECO:0000256" key="2">
    <source>
        <dbReference type="ARBA" id="ARBA00002564"/>
    </source>
</evidence>
<evidence type="ECO:0000256" key="11">
    <source>
        <dbReference type="ARBA" id="ARBA00030762"/>
    </source>
</evidence>
<evidence type="ECO:0000313" key="14">
    <source>
        <dbReference type="EMBL" id="OAF59529.1"/>
    </source>
</evidence>
<dbReference type="RefSeq" id="XP_024324812.1">
    <property type="nucleotide sequence ID" value="XM_024467691.1"/>
</dbReference>
<proteinExistence type="inferred from homology"/>
<comment type="cofactor">
    <cofactor evidence="12">
        <name>Zn(2+)</name>
        <dbReference type="ChEBI" id="CHEBI:29105"/>
    </cofactor>
    <text evidence="12">Binds 1 zinc ion per subunit.</text>
</comment>
<evidence type="ECO:0000256" key="3">
    <source>
        <dbReference type="ARBA" id="ARBA00004666"/>
    </source>
</evidence>
<keyword evidence="9" id="KW-0413">Isomerase</keyword>
<dbReference type="AlphaFoldDB" id="A0A177ABP4"/>
<comment type="similarity">
    <text evidence="4">Belongs to the mannose-6-phosphate isomerase type 1 family.</text>
</comment>
<comment type="pathway">
    <text evidence="3">Nucleotide-sugar biosynthesis; GDP-alpha-D-mannose biosynthesis; alpha-D-mannose 1-phosphate from D-fructose 6-phosphate: step 1/2.</text>
</comment>
<evidence type="ECO:0000256" key="9">
    <source>
        <dbReference type="ARBA" id="ARBA00023235"/>
    </source>
</evidence>
<protein>
    <recommendedName>
        <fullName evidence="6">Mannose-6-phosphate isomerase</fullName>
        <ecNumber evidence="5">5.3.1.8</ecNumber>
    </recommendedName>
    <alternativeName>
        <fullName evidence="10">Phosphohexomutase</fullName>
    </alternativeName>
    <alternativeName>
        <fullName evidence="11">Phosphomannose isomerase</fullName>
    </alternativeName>
</protein>
<feature type="binding site" evidence="12">
    <location>
        <position position="109"/>
    </location>
    <ligand>
        <name>Zn(2+)</name>
        <dbReference type="ChEBI" id="CHEBI:29105"/>
    </ligand>
</feature>
<evidence type="ECO:0000256" key="10">
    <source>
        <dbReference type="ARBA" id="ARBA00029741"/>
    </source>
</evidence>
<dbReference type="Pfam" id="PF20511">
    <property type="entry name" value="PMI_typeI_cat"/>
    <property type="match status" value="1"/>
</dbReference>
<dbReference type="SUPFAM" id="SSF51182">
    <property type="entry name" value="RmlC-like cupins"/>
    <property type="match status" value="1"/>
</dbReference>
<comment type="function">
    <text evidence="2">Involved in the synthesis of the GDP-mannose and dolichol-phosphate-mannose required for a number of critical mannosyl transfer reactions.</text>
</comment>
<dbReference type="EMBL" id="KV441393">
    <property type="protein sequence ID" value="OAF59529.1"/>
    <property type="molecule type" value="Genomic_DNA"/>
</dbReference>
<feature type="binding site" evidence="12">
    <location>
        <position position="107"/>
    </location>
    <ligand>
        <name>Zn(2+)</name>
        <dbReference type="ChEBI" id="CHEBI:29105"/>
    </ligand>
</feature>
<gene>
    <name evidence="14" type="ORF">VC83_04054</name>
</gene>
<keyword evidence="7 12" id="KW-0479">Metal-binding</keyword>
<sequence>MASVIQLESDVNNHAWGKKGQSSLAARYADATPGKEFKVASGKYYSEMWIGTNPNNASRILSTGQKLQEWIDGNKEKLLGPAVIEKYGSDLPFLPKVISISNELPVQIHPDKELATKLHKHNPSKFGDPNHKPELTVALTDFEAFVGFKHVDDIEALFQDVPFLRDRFTTQPKTPFTTSTLINNIVHKLLSLSEEEAAEVYSALRDAPRSEYGDQSYILMLLPRIANQDGVTDPGCLVSLLTMNFVTLKKGEALYIPADSIHAFLSGDVIECMAPSDNVINCGVCPRANPESINLFTSALTFDYKDPQSMVIKPKVSTKGLKGHTRVYSPQGSEFDMLVTELKSEEEEHIAGLQGPGIVVVTKGGGKLYTKDVDLELKEGYAFFVAYDTDLKLVADEGEGLDIHMAFCEA</sequence>
<dbReference type="VEuPathDB" id="FungiDB:GMDG_03251"/>
<dbReference type="GO" id="GO:0009298">
    <property type="term" value="P:GDP-mannose biosynthetic process"/>
    <property type="evidence" value="ECO:0007669"/>
    <property type="project" value="UniProtKB-UniPathway"/>
</dbReference>
<dbReference type="InterPro" id="IPR001250">
    <property type="entry name" value="Man6P_Isoase-1"/>
</dbReference>
<dbReference type="OrthoDB" id="6605218at2759"/>
<accession>A0A177ABP4</accession>
<dbReference type="GeneID" id="36287127"/>
<dbReference type="InterPro" id="IPR046457">
    <property type="entry name" value="PMI_typeI_cat"/>
</dbReference>